<accession>A0A6L9LCD9</accession>
<dbReference type="PANTHER" id="PTHR30419:SF8">
    <property type="entry name" value="NITROGEN ASSIMILATION TRANSCRIPTIONAL ACTIVATOR-RELATED"/>
    <property type="match status" value="1"/>
</dbReference>
<protein>
    <submittedName>
        <fullName evidence="6">LysR family transcriptional regulator</fullName>
    </submittedName>
</protein>
<dbReference type="InterPro" id="IPR000847">
    <property type="entry name" value="LysR_HTH_N"/>
</dbReference>
<dbReference type="Pfam" id="PF00126">
    <property type="entry name" value="HTH_1"/>
    <property type="match status" value="1"/>
</dbReference>
<dbReference type="SUPFAM" id="SSF46785">
    <property type="entry name" value="Winged helix' DNA-binding domain"/>
    <property type="match status" value="1"/>
</dbReference>
<dbReference type="PANTHER" id="PTHR30419">
    <property type="entry name" value="HTH-TYPE TRANSCRIPTIONAL REGULATOR YBHD"/>
    <property type="match status" value="1"/>
</dbReference>
<sequence length="291" mass="33107">MELRQLKYFVRAAERLNFTKAADDLCITQSTLSHQIKELENTLNVLLFDRIGKRVKLTEAGEIMLPYARKTIHQAEEGQQFLQDLNELKAGKLIIGATYGLTELLIQALAPFNQAYPNVQIQIVFGSTADMLLKIKQYEIDCMLSFLPSSYNDSDLDIVKLFDSTLSLIVHESHPWSQQKQVTLQKVAELPLVLPSPSYSIRNFLDDVLAKNNISLNVTMEINDIHSLLKLTNTRQWNTILMNSSLFDFAELKAIPLEGSQMQREATITFPADVYRKKAVVAFTKLLTNHF</sequence>
<evidence type="ECO:0000259" key="5">
    <source>
        <dbReference type="PROSITE" id="PS50931"/>
    </source>
</evidence>
<evidence type="ECO:0000313" key="7">
    <source>
        <dbReference type="Proteomes" id="UP000474175"/>
    </source>
</evidence>
<name>A0A6L9LCD9_9BACT</name>
<dbReference type="InterPro" id="IPR036388">
    <property type="entry name" value="WH-like_DNA-bd_sf"/>
</dbReference>
<organism evidence="6 7">
    <name type="scientific">Spirosoma terrae</name>
    <dbReference type="NCBI Taxonomy" id="1968276"/>
    <lineage>
        <taxon>Bacteria</taxon>
        <taxon>Pseudomonadati</taxon>
        <taxon>Bacteroidota</taxon>
        <taxon>Cytophagia</taxon>
        <taxon>Cytophagales</taxon>
        <taxon>Cytophagaceae</taxon>
        <taxon>Spirosoma</taxon>
    </lineage>
</organism>
<keyword evidence="2" id="KW-0805">Transcription regulation</keyword>
<dbReference type="GO" id="GO:0005829">
    <property type="term" value="C:cytosol"/>
    <property type="evidence" value="ECO:0007669"/>
    <property type="project" value="TreeGrafter"/>
</dbReference>
<reference evidence="6 7" key="1">
    <citation type="submission" date="2020-02" db="EMBL/GenBank/DDBJ databases">
        <title>Draft genome sequence of two Spirosoma agri KCTC 52727 and Spirosoma terrae KCTC 52035.</title>
        <authorList>
            <person name="Rojas J."/>
            <person name="Ambika Manirajan B."/>
            <person name="Suarez C."/>
            <person name="Ratering S."/>
            <person name="Schnell S."/>
        </authorList>
    </citation>
    <scope>NUCLEOTIDE SEQUENCE [LARGE SCALE GENOMIC DNA]</scope>
    <source>
        <strain evidence="6 7">KCTC 52035</strain>
    </source>
</reference>
<dbReference type="RefSeq" id="WP_163950752.1">
    <property type="nucleotide sequence ID" value="NZ_JAAFZH010000007.1"/>
</dbReference>
<dbReference type="CDD" id="cd05466">
    <property type="entry name" value="PBP2_LTTR_substrate"/>
    <property type="match status" value="1"/>
</dbReference>
<feature type="domain" description="HTH lysR-type" evidence="5">
    <location>
        <begin position="1"/>
        <end position="58"/>
    </location>
</feature>
<evidence type="ECO:0000256" key="2">
    <source>
        <dbReference type="ARBA" id="ARBA00023015"/>
    </source>
</evidence>
<evidence type="ECO:0000256" key="4">
    <source>
        <dbReference type="ARBA" id="ARBA00023163"/>
    </source>
</evidence>
<dbReference type="AlphaFoldDB" id="A0A6L9LCD9"/>
<gene>
    <name evidence="6" type="ORF">GK108_16550</name>
</gene>
<dbReference type="GO" id="GO:0003677">
    <property type="term" value="F:DNA binding"/>
    <property type="evidence" value="ECO:0007669"/>
    <property type="project" value="UniProtKB-KW"/>
</dbReference>
<evidence type="ECO:0000256" key="3">
    <source>
        <dbReference type="ARBA" id="ARBA00023125"/>
    </source>
</evidence>
<dbReference type="Gene3D" id="1.10.10.10">
    <property type="entry name" value="Winged helix-like DNA-binding domain superfamily/Winged helix DNA-binding domain"/>
    <property type="match status" value="1"/>
</dbReference>
<dbReference type="EMBL" id="JAAFZH010000007">
    <property type="protein sequence ID" value="NDU96493.1"/>
    <property type="molecule type" value="Genomic_DNA"/>
</dbReference>
<dbReference type="InterPro" id="IPR005119">
    <property type="entry name" value="LysR_subst-bd"/>
</dbReference>
<keyword evidence="7" id="KW-1185">Reference proteome</keyword>
<comment type="caution">
    <text evidence="6">The sequence shown here is derived from an EMBL/GenBank/DDBJ whole genome shotgun (WGS) entry which is preliminary data.</text>
</comment>
<dbReference type="FunFam" id="1.10.10.10:FF:000001">
    <property type="entry name" value="LysR family transcriptional regulator"/>
    <property type="match status" value="1"/>
</dbReference>
<dbReference type="GO" id="GO:0003700">
    <property type="term" value="F:DNA-binding transcription factor activity"/>
    <property type="evidence" value="ECO:0007669"/>
    <property type="project" value="InterPro"/>
</dbReference>
<comment type="similarity">
    <text evidence="1">Belongs to the LysR transcriptional regulatory family.</text>
</comment>
<proteinExistence type="inferred from homology"/>
<dbReference type="InterPro" id="IPR050950">
    <property type="entry name" value="HTH-type_LysR_regulators"/>
</dbReference>
<evidence type="ECO:0000313" key="6">
    <source>
        <dbReference type="EMBL" id="NDU96493.1"/>
    </source>
</evidence>
<dbReference type="PRINTS" id="PR00039">
    <property type="entry name" value="HTHLYSR"/>
</dbReference>
<dbReference type="PROSITE" id="PS50931">
    <property type="entry name" value="HTH_LYSR"/>
    <property type="match status" value="1"/>
</dbReference>
<dbReference type="InterPro" id="IPR036390">
    <property type="entry name" value="WH_DNA-bd_sf"/>
</dbReference>
<evidence type="ECO:0000256" key="1">
    <source>
        <dbReference type="ARBA" id="ARBA00009437"/>
    </source>
</evidence>
<keyword evidence="3" id="KW-0238">DNA-binding</keyword>
<dbReference type="Gene3D" id="3.40.190.290">
    <property type="match status" value="1"/>
</dbReference>
<dbReference type="Pfam" id="PF03466">
    <property type="entry name" value="LysR_substrate"/>
    <property type="match status" value="1"/>
</dbReference>
<dbReference type="SUPFAM" id="SSF53850">
    <property type="entry name" value="Periplasmic binding protein-like II"/>
    <property type="match status" value="1"/>
</dbReference>
<keyword evidence="4" id="KW-0804">Transcription</keyword>
<dbReference type="Proteomes" id="UP000474175">
    <property type="component" value="Unassembled WGS sequence"/>
</dbReference>